<accession>A0A8X6RGU4</accession>
<sequence length="193" mass="21470">MARTAEEVTTKGVSMPYHPGITNRVDWKYTRIYIPKKTPKKISGKVPYRFVTSGATAHEEPRSNVPMLVFVTLCIEVHKQMSRSGGQSEVRPPVLYKVPKQAWFLFIDPLQEGHGSQVVKVSDRGLRVMSSSPVRLKTRRVGKRCTLNLSRAQTSSFLCSVVWQLGEVVPAQVSSSSLDHGSKLRGPLPKALV</sequence>
<evidence type="ECO:0000313" key="2">
    <source>
        <dbReference type="Proteomes" id="UP000887159"/>
    </source>
</evidence>
<dbReference type="EMBL" id="BMAU01021177">
    <property type="protein sequence ID" value="GFX94370.1"/>
    <property type="molecule type" value="Genomic_DNA"/>
</dbReference>
<reference evidence="1" key="1">
    <citation type="submission" date="2020-08" db="EMBL/GenBank/DDBJ databases">
        <title>Multicomponent nature underlies the extraordinary mechanical properties of spider dragline silk.</title>
        <authorList>
            <person name="Kono N."/>
            <person name="Nakamura H."/>
            <person name="Mori M."/>
            <person name="Yoshida Y."/>
            <person name="Ohtoshi R."/>
            <person name="Malay A.D."/>
            <person name="Moran D.A.P."/>
            <person name="Tomita M."/>
            <person name="Numata K."/>
            <person name="Arakawa K."/>
        </authorList>
    </citation>
    <scope>NUCLEOTIDE SEQUENCE</scope>
</reference>
<proteinExistence type="predicted"/>
<name>A0A8X6RGU4_TRICX</name>
<dbReference type="AlphaFoldDB" id="A0A8X6RGU4"/>
<evidence type="ECO:0000313" key="1">
    <source>
        <dbReference type="EMBL" id="GFX94370.1"/>
    </source>
</evidence>
<keyword evidence="2" id="KW-1185">Reference proteome</keyword>
<protein>
    <submittedName>
        <fullName evidence="1">Uncharacterized protein</fullName>
    </submittedName>
</protein>
<comment type="caution">
    <text evidence="1">The sequence shown here is derived from an EMBL/GenBank/DDBJ whole genome shotgun (WGS) entry which is preliminary data.</text>
</comment>
<dbReference type="Proteomes" id="UP000887159">
    <property type="component" value="Unassembled WGS sequence"/>
</dbReference>
<organism evidence="1 2">
    <name type="scientific">Trichonephila clavipes</name>
    <name type="common">Golden silk orbweaver</name>
    <name type="synonym">Nephila clavipes</name>
    <dbReference type="NCBI Taxonomy" id="2585209"/>
    <lineage>
        <taxon>Eukaryota</taxon>
        <taxon>Metazoa</taxon>
        <taxon>Ecdysozoa</taxon>
        <taxon>Arthropoda</taxon>
        <taxon>Chelicerata</taxon>
        <taxon>Arachnida</taxon>
        <taxon>Araneae</taxon>
        <taxon>Araneomorphae</taxon>
        <taxon>Entelegynae</taxon>
        <taxon>Araneoidea</taxon>
        <taxon>Nephilidae</taxon>
        <taxon>Trichonephila</taxon>
    </lineage>
</organism>
<gene>
    <name evidence="1" type="primary">NCL1_40226</name>
    <name evidence="1" type="ORF">TNCV_4294151</name>
</gene>